<dbReference type="InterPro" id="IPR025736">
    <property type="entry name" value="PucR_C-HTH_dom"/>
</dbReference>
<evidence type="ECO:0000259" key="3">
    <source>
        <dbReference type="Pfam" id="PF13556"/>
    </source>
</evidence>
<feature type="domain" description="CdaR GGDEF-like" evidence="4">
    <location>
        <begin position="143"/>
        <end position="260"/>
    </location>
</feature>
<protein>
    <submittedName>
        <fullName evidence="5">Carbohydrate diacid regulator</fullName>
    </submittedName>
</protein>
<evidence type="ECO:0000313" key="5">
    <source>
        <dbReference type="EMBL" id="SET28454.1"/>
    </source>
</evidence>
<dbReference type="Pfam" id="PF05651">
    <property type="entry name" value="Diacid_rec"/>
    <property type="match status" value="1"/>
</dbReference>
<organism evidence="5 6">
    <name type="scientific">Oceanobacillus limi</name>
    <dbReference type="NCBI Taxonomy" id="930131"/>
    <lineage>
        <taxon>Bacteria</taxon>
        <taxon>Bacillati</taxon>
        <taxon>Bacillota</taxon>
        <taxon>Bacilli</taxon>
        <taxon>Bacillales</taxon>
        <taxon>Bacillaceae</taxon>
        <taxon>Oceanobacillus</taxon>
    </lineage>
</organism>
<dbReference type="Pfam" id="PF13556">
    <property type="entry name" value="HTH_30"/>
    <property type="match status" value="1"/>
</dbReference>
<name>A0A1I0D8A0_9BACI</name>
<evidence type="ECO:0000259" key="2">
    <source>
        <dbReference type="Pfam" id="PF05651"/>
    </source>
</evidence>
<evidence type="ECO:0000259" key="4">
    <source>
        <dbReference type="Pfam" id="PF17853"/>
    </source>
</evidence>
<dbReference type="Pfam" id="PF17853">
    <property type="entry name" value="GGDEF_2"/>
    <property type="match status" value="1"/>
</dbReference>
<dbReference type="Gene3D" id="1.10.10.2840">
    <property type="entry name" value="PucR C-terminal helix-turn-helix domain"/>
    <property type="match status" value="1"/>
</dbReference>
<sequence>MELTAQLGTKIIGEAKKLINENIIITNTDAIIIASTDPSRIGDFHEGAKITIENNSITILTKEHQKKLAGIRPGVNLPISIDQNVIGVIGITGDPSEITPFASLMQKMTELLIQESIYVREAEWKSRSLENFFLEWIQLESVSSEFIQRAEVFGITHTAPLRCTLIDIKPKVKNYQLQELINWLELHLTSTIVRWGNNRLLMITKEVARNSKQYLKTKLEKFQTYANSQLSLTIAIGIGPVVKDKVIKPSYQKAEKAIRVARNADDINFFEDLLLEICLDDIDAELKQSLIQQILKPLQPEADLLQTLISYLHHDLHIKKTAANLHIHINTLHYRLKRIEQLTNLNPKETYSITTFYTALYFLDKKTI</sequence>
<dbReference type="InterPro" id="IPR041522">
    <property type="entry name" value="CdaR_GGDEF"/>
</dbReference>
<dbReference type="Proteomes" id="UP000198618">
    <property type="component" value="Unassembled WGS sequence"/>
</dbReference>
<dbReference type="InterPro" id="IPR042070">
    <property type="entry name" value="PucR_C-HTH_sf"/>
</dbReference>
<feature type="domain" description="PucR C-terminal helix-turn-helix" evidence="3">
    <location>
        <begin position="304"/>
        <end position="360"/>
    </location>
</feature>
<evidence type="ECO:0000256" key="1">
    <source>
        <dbReference type="ARBA" id="ARBA00006754"/>
    </source>
</evidence>
<evidence type="ECO:0000313" key="6">
    <source>
        <dbReference type="Proteomes" id="UP000198618"/>
    </source>
</evidence>
<dbReference type="AlphaFoldDB" id="A0A1I0D8A0"/>
<dbReference type="PANTHER" id="PTHR33744">
    <property type="entry name" value="CARBOHYDRATE DIACID REGULATOR"/>
    <property type="match status" value="1"/>
</dbReference>
<dbReference type="OrthoDB" id="9792148at2"/>
<feature type="domain" description="Putative sugar diacid recognition" evidence="2">
    <location>
        <begin position="3"/>
        <end position="136"/>
    </location>
</feature>
<proteinExistence type="inferred from homology"/>
<dbReference type="InterPro" id="IPR008599">
    <property type="entry name" value="Diacid_rec"/>
</dbReference>
<dbReference type="STRING" id="930131.SAMN05216389_10864"/>
<gene>
    <name evidence="5" type="ORF">SAMN05216389_10864</name>
</gene>
<keyword evidence="6" id="KW-1185">Reference proteome</keyword>
<dbReference type="InterPro" id="IPR051448">
    <property type="entry name" value="CdaR-like_regulators"/>
</dbReference>
<dbReference type="PANTHER" id="PTHR33744:SF16">
    <property type="entry name" value="CARBOHYDRATE DIACID REGULATOR"/>
    <property type="match status" value="1"/>
</dbReference>
<comment type="similarity">
    <text evidence="1">Belongs to the CdaR family.</text>
</comment>
<dbReference type="EMBL" id="FOHE01000008">
    <property type="protein sequence ID" value="SET28454.1"/>
    <property type="molecule type" value="Genomic_DNA"/>
</dbReference>
<dbReference type="RefSeq" id="WP_090869454.1">
    <property type="nucleotide sequence ID" value="NZ_FOHE01000008.1"/>
</dbReference>
<accession>A0A1I0D8A0</accession>
<reference evidence="5 6" key="1">
    <citation type="submission" date="2016-10" db="EMBL/GenBank/DDBJ databases">
        <authorList>
            <person name="de Groot N.N."/>
        </authorList>
    </citation>
    <scope>NUCLEOTIDE SEQUENCE [LARGE SCALE GENOMIC DNA]</scope>
    <source>
        <strain evidence="5 6">IBRC-M 10780</strain>
    </source>
</reference>